<name>A0A6J7U938_9ZZZZ</name>
<dbReference type="InterPro" id="IPR050266">
    <property type="entry name" value="AB_hydrolase_sf"/>
</dbReference>
<dbReference type="PANTHER" id="PTHR43798">
    <property type="entry name" value="MONOACYLGLYCEROL LIPASE"/>
    <property type="match status" value="1"/>
</dbReference>
<dbReference type="InterPro" id="IPR029058">
    <property type="entry name" value="AB_hydrolase_fold"/>
</dbReference>
<feature type="domain" description="AB hydrolase-1" evidence="1">
    <location>
        <begin position="18"/>
        <end position="257"/>
    </location>
</feature>
<reference evidence="2" key="1">
    <citation type="submission" date="2020-05" db="EMBL/GenBank/DDBJ databases">
        <authorList>
            <person name="Chiriac C."/>
            <person name="Salcher M."/>
            <person name="Ghai R."/>
            <person name="Kavagutti S V."/>
        </authorList>
    </citation>
    <scope>NUCLEOTIDE SEQUENCE</scope>
</reference>
<proteinExistence type="predicted"/>
<dbReference type="PRINTS" id="PR00111">
    <property type="entry name" value="ABHYDROLASE"/>
</dbReference>
<gene>
    <name evidence="2" type="ORF">UFOPK4348_00446</name>
</gene>
<protein>
    <submittedName>
        <fullName evidence="2">Unannotated protein</fullName>
    </submittedName>
</protein>
<dbReference type="Gene3D" id="3.40.50.1820">
    <property type="entry name" value="alpha/beta hydrolase"/>
    <property type="match status" value="1"/>
</dbReference>
<accession>A0A6J7U938</accession>
<dbReference type="Pfam" id="PF12697">
    <property type="entry name" value="Abhydrolase_6"/>
    <property type="match status" value="1"/>
</dbReference>
<dbReference type="AlphaFoldDB" id="A0A6J7U938"/>
<organism evidence="2">
    <name type="scientific">freshwater metagenome</name>
    <dbReference type="NCBI Taxonomy" id="449393"/>
    <lineage>
        <taxon>unclassified sequences</taxon>
        <taxon>metagenomes</taxon>
        <taxon>ecological metagenomes</taxon>
    </lineage>
</organism>
<dbReference type="SUPFAM" id="SSF53474">
    <property type="entry name" value="alpha/beta-Hydrolases"/>
    <property type="match status" value="1"/>
</dbReference>
<evidence type="ECO:0000259" key="1">
    <source>
        <dbReference type="Pfam" id="PF12697"/>
    </source>
</evidence>
<evidence type="ECO:0000313" key="2">
    <source>
        <dbReference type="EMBL" id="CAB5062629.1"/>
    </source>
</evidence>
<sequence length="267" mass="29435">MNLSMQLFPSEAADAPHIVLVHGMGSAATAWKPLTPLLQRCYNVITVDLPGHGKTPMDKTQPMDPHSLANLVVKEVHRQFAIESFDLVGNSWGGWIALEMAAAHPQVIKSVVALAPAGFWLATFVQRYPGTSTLRFLAKNSAPLAPTFLKYEWSRKMGFEAVSPRWREFSTELCLDATLAMANSPGYFPAWDGMLKKRFDSKIGSSIPVTIIFGDADNTLPETTCQERTMAPAHAQWKIFIECGHAPMWDHPQEVAAEIFAVAGINK</sequence>
<dbReference type="InterPro" id="IPR000073">
    <property type="entry name" value="AB_hydrolase_1"/>
</dbReference>
<dbReference type="EMBL" id="CAFBQR010000064">
    <property type="protein sequence ID" value="CAB5062629.1"/>
    <property type="molecule type" value="Genomic_DNA"/>
</dbReference>